<protein>
    <submittedName>
        <fullName evidence="1">Unannotated protein</fullName>
    </submittedName>
</protein>
<gene>
    <name evidence="1" type="ORF">UFOPK3707_00405</name>
</gene>
<proteinExistence type="predicted"/>
<sequence length="139" mass="15144">MRRQVIAFLPPPVSPMRSMSKEAPAWPAIDATEKIATPKIGTALVWTATKVAPSAPANSLQIGMRRCFTASRILDAPSFIPGIKSEMRKIAINPEPKENNAASKPLFNRCDNSPFTRDCTAIRTPANAARKSSLIYASY</sequence>
<evidence type="ECO:0000313" key="1">
    <source>
        <dbReference type="EMBL" id="CAB4922133.1"/>
    </source>
</evidence>
<accession>A0A6J7HVK2</accession>
<dbReference type="EMBL" id="CAFBMY010000044">
    <property type="protein sequence ID" value="CAB4922133.1"/>
    <property type="molecule type" value="Genomic_DNA"/>
</dbReference>
<organism evidence="1">
    <name type="scientific">freshwater metagenome</name>
    <dbReference type="NCBI Taxonomy" id="449393"/>
    <lineage>
        <taxon>unclassified sequences</taxon>
        <taxon>metagenomes</taxon>
        <taxon>ecological metagenomes</taxon>
    </lineage>
</organism>
<reference evidence="1" key="1">
    <citation type="submission" date="2020-05" db="EMBL/GenBank/DDBJ databases">
        <authorList>
            <person name="Chiriac C."/>
            <person name="Salcher M."/>
            <person name="Ghai R."/>
            <person name="Kavagutti S V."/>
        </authorList>
    </citation>
    <scope>NUCLEOTIDE SEQUENCE</scope>
</reference>
<dbReference type="AlphaFoldDB" id="A0A6J7HVK2"/>
<name>A0A6J7HVK2_9ZZZZ</name>